<accession>A0A9Q1K8H5</accession>
<feature type="domain" description="Reverse transcriptase zinc-binding" evidence="1">
    <location>
        <begin position="118"/>
        <end position="204"/>
    </location>
</feature>
<keyword evidence="3" id="KW-1185">Reference proteome</keyword>
<dbReference type="Pfam" id="PF13966">
    <property type="entry name" value="zf-RVT"/>
    <property type="match status" value="1"/>
</dbReference>
<organism evidence="2 3">
    <name type="scientific">Carnegiea gigantea</name>
    <dbReference type="NCBI Taxonomy" id="171969"/>
    <lineage>
        <taxon>Eukaryota</taxon>
        <taxon>Viridiplantae</taxon>
        <taxon>Streptophyta</taxon>
        <taxon>Embryophyta</taxon>
        <taxon>Tracheophyta</taxon>
        <taxon>Spermatophyta</taxon>
        <taxon>Magnoliopsida</taxon>
        <taxon>eudicotyledons</taxon>
        <taxon>Gunneridae</taxon>
        <taxon>Pentapetalae</taxon>
        <taxon>Caryophyllales</taxon>
        <taxon>Cactineae</taxon>
        <taxon>Cactaceae</taxon>
        <taxon>Cactoideae</taxon>
        <taxon>Echinocereeae</taxon>
        <taxon>Carnegiea</taxon>
    </lineage>
</organism>
<sequence>MLVARPGASNVWQGITANAANIHKGASMSLGNGRKTLFWDHNWALNTSLSTHAIKEIPLNIQDTTVEKMWSQHQGWRWDRFAEFLPQDILERIESQSIVPEEDNEDKLFWNGTTHGGFSIKSTLKIIRNDQEPTQRRLWELVWSLPEAHRIRVFIWLVVHDKVMTNVNRVSRHIAEDPSYKVCEAKEEDLVHILRDCPPACLIWKTSGSSTEPNWPIKFAIATWWLRWRNARVFNQEGMQEDVHRGKLVGPMPSLLQGSESSSRLAS</sequence>
<dbReference type="AlphaFoldDB" id="A0A9Q1K8H5"/>
<comment type="caution">
    <text evidence="2">The sequence shown here is derived from an EMBL/GenBank/DDBJ whole genome shotgun (WGS) entry which is preliminary data.</text>
</comment>
<gene>
    <name evidence="2" type="ORF">Cgig2_023021</name>
</gene>
<evidence type="ECO:0000313" key="3">
    <source>
        <dbReference type="Proteomes" id="UP001153076"/>
    </source>
</evidence>
<dbReference type="EMBL" id="JAKOGI010000239">
    <property type="protein sequence ID" value="KAJ8438829.1"/>
    <property type="molecule type" value="Genomic_DNA"/>
</dbReference>
<dbReference type="OrthoDB" id="1744872at2759"/>
<proteinExistence type="predicted"/>
<dbReference type="InterPro" id="IPR026960">
    <property type="entry name" value="RVT-Znf"/>
</dbReference>
<protein>
    <recommendedName>
        <fullName evidence="1">Reverse transcriptase zinc-binding domain-containing protein</fullName>
    </recommendedName>
</protein>
<dbReference type="Proteomes" id="UP001153076">
    <property type="component" value="Unassembled WGS sequence"/>
</dbReference>
<dbReference type="PANTHER" id="PTHR36617">
    <property type="entry name" value="PROTEIN, PUTATIVE-RELATED"/>
    <property type="match status" value="1"/>
</dbReference>
<evidence type="ECO:0000259" key="1">
    <source>
        <dbReference type="Pfam" id="PF13966"/>
    </source>
</evidence>
<reference evidence="2" key="1">
    <citation type="submission" date="2022-04" db="EMBL/GenBank/DDBJ databases">
        <title>Carnegiea gigantea Genome sequencing and assembly v2.</title>
        <authorList>
            <person name="Copetti D."/>
            <person name="Sanderson M.J."/>
            <person name="Burquez A."/>
            <person name="Wojciechowski M.F."/>
        </authorList>
    </citation>
    <scope>NUCLEOTIDE SEQUENCE</scope>
    <source>
        <strain evidence="2">SGP5-SGP5p</strain>
        <tissue evidence="2">Aerial part</tissue>
    </source>
</reference>
<evidence type="ECO:0000313" key="2">
    <source>
        <dbReference type="EMBL" id="KAJ8438829.1"/>
    </source>
</evidence>
<dbReference type="PANTHER" id="PTHR36617:SF15">
    <property type="entry name" value="REVERSE TRANSCRIPTASE ZINC-BINDING DOMAIN-CONTAINING PROTEIN"/>
    <property type="match status" value="1"/>
</dbReference>
<name>A0A9Q1K8H5_9CARY</name>